<dbReference type="STRING" id="1547922.ISF6_4909"/>
<feature type="compositionally biased region" description="Basic and acidic residues" evidence="2">
    <location>
        <begin position="1"/>
        <end position="10"/>
    </location>
</feature>
<evidence type="ECO:0000256" key="3">
    <source>
        <dbReference type="SAM" id="Phobius"/>
    </source>
</evidence>
<comment type="caution">
    <text evidence="4">The sequence shown here is derived from an EMBL/GenBank/DDBJ whole genome shotgun (WGS) entry which is preliminary data.</text>
</comment>
<feature type="transmembrane region" description="Helical" evidence="3">
    <location>
        <begin position="42"/>
        <end position="64"/>
    </location>
</feature>
<evidence type="ECO:0000256" key="1">
    <source>
        <dbReference type="SAM" id="Coils"/>
    </source>
</evidence>
<sequence>MSPADDDRPAPPDGADGELQGPPPAALAAAPLPGDARTSRRLATLVFVQTVLIVALAWAVAWLGRDEFRLAVGREADEVPVASHLDDAAEGPPAVLLGRRAQQRLGLAVAAPLEARLSLREPHWLSVVDPQPLAQAREQLRLARAAVAQAAATAQASEAERQRVQALFDDDRNASQRQLEQARAQARIDQAQARAAEARLEGQQEALRAAWGRELAASVEPGGPRAADRGRADATTAGPATADRVAALLAGRLVLLRLVQPADVADPPPARLELPPARPGPVPPAAAAAAEADGPARSPDAPPGRIARRLAALPAGAGAAPEASAGGRQWLYLAPGGGLAVGQRLLAHGAGDGAAREGLLVPAAAIVWHAGQPWIYVRESGRDEDEGAEAAPAPASPSASMPGAGAAARPAEAVAKDRFQRRALPAARRVGEQWFVPGLSEDDPVVVRGAQVLLSEELKSQIRNENDD</sequence>
<feature type="region of interest" description="Disordered" evidence="2">
    <location>
        <begin position="264"/>
        <end position="304"/>
    </location>
</feature>
<gene>
    <name evidence="4" type="ORF">ISF6_4909</name>
</gene>
<dbReference type="Gene3D" id="2.40.420.20">
    <property type="match status" value="1"/>
</dbReference>
<organism evidence="4 5">
    <name type="scientific">Piscinibacter sakaiensis</name>
    <name type="common">Ideonella sakaiensis</name>
    <dbReference type="NCBI Taxonomy" id="1547922"/>
    <lineage>
        <taxon>Bacteria</taxon>
        <taxon>Pseudomonadati</taxon>
        <taxon>Pseudomonadota</taxon>
        <taxon>Betaproteobacteria</taxon>
        <taxon>Burkholderiales</taxon>
        <taxon>Sphaerotilaceae</taxon>
        <taxon>Piscinibacter</taxon>
    </lineage>
</organism>
<dbReference type="Proteomes" id="UP000037660">
    <property type="component" value="Unassembled WGS sequence"/>
</dbReference>
<dbReference type="OrthoDB" id="7059230at2"/>
<proteinExistence type="predicted"/>
<keyword evidence="5" id="KW-1185">Reference proteome</keyword>
<feature type="region of interest" description="Disordered" evidence="2">
    <location>
        <begin position="218"/>
        <end position="238"/>
    </location>
</feature>
<dbReference type="RefSeq" id="WP_054022307.1">
    <property type="nucleotide sequence ID" value="NZ_BBYR01000076.1"/>
</dbReference>
<reference evidence="5" key="1">
    <citation type="submission" date="2015-07" db="EMBL/GenBank/DDBJ databases">
        <title>Discovery of a poly(ethylene terephthalate assimilation.</title>
        <authorList>
            <person name="Yoshida S."/>
            <person name="Hiraga K."/>
            <person name="Takehana T."/>
            <person name="Taniguchi I."/>
            <person name="Yamaji H."/>
            <person name="Maeda Y."/>
            <person name="Toyohara K."/>
            <person name="Miyamoto K."/>
            <person name="Kimura Y."/>
            <person name="Oda K."/>
        </authorList>
    </citation>
    <scope>NUCLEOTIDE SEQUENCE [LARGE SCALE GENOMIC DNA]</scope>
    <source>
        <strain evidence="5">NBRC 110686 / TISTR 2288 / 201-F6</strain>
    </source>
</reference>
<feature type="region of interest" description="Disordered" evidence="2">
    <location>
        <begin position="1"/>
        <end position="32"/>
    </location>
</feature>
<keyword evidence="3" id="KW-0812">Transmembrane</keyword>
<keyword evidence="1" id="KW-0175">Coiled coil</keyword>
<feature type="region of interest" description="Disordered" evidence="2">
    <location>
        <begin position="381"/>
        <end position="412"/>
    </location>
</feature>
<evidence type="ECO:0000256" key="2">
    <source>
        <dbReference type="SAM" id="MobiDB-lite"/>
    </source>
</evidence>
<evidence type="ECO:0000313" key="5">
    <source>
        <dbReference type="Proteomes" id="UP000037660"/>
    </source>
</evidence>
<name>A0A0K8P753_PISS1</name>
<dbReference type="AlphaFoldDB" id="A0A0K8P753"/>
<dbReference type="EMBL" id="BBYR01000076">
    <property type="protein sequence ID" value="GAP38451.1"/>
    <property type="molecule type" value="Genomic_DNA"/>
</dbReference>
<keyword evidence="3" id="KW-0472">Membrane</keyword>
<reference evidence="4 5" key="2">
    <citation type="journal article" date="2016" name="Science">
        <title>A bacterium that degrades and assimilates poly(ethylene terephthalate).</title>
        <authorList>
            <person name="Yoshida S."/>
            <person name="Hiraga K."/>
            <person name="Takehana T."/>
            <person name="Taniguchi I."/>
            <person name="Yamaji H."/>
            <person name="Maeda Y."/>
            <person name="Toyohara K."/>
            <person name="Miyamoto K."/>
            <person name="Kimura Y."/>
            <person name="Oda K."/>
        </authorList>
    </citation>
    <scope>NUCLEOTIDE SEQUENCE [LARGE SCALE GENOMIC DNA]</scope>
    <source>
        <strain evidence="5">NBRC 110686 / TISTR 2288 / 201-F6</strain>
    </source>
</reference>
<protein>
    <submittedName>
        <fullName evidence="4">Uncharacterized protein</fullName>
    </submittedName>
</protein>
<feature type="compositionally biased region" description="Pro residues" evidence="2">
    <location>
        <begin position="266"/>
        <end position="284"/>
    </location>
</feature>
<feature type="compositionally biased region" description="Low complexity" evidence="2">
    <location>
        <begin position="389"/>
        <end position="412"/>
    </location>
</feature>
<feature type="coiled-coil region" evidence="1">
    <location>
        <begin position="133"/>
        <end position="201"/>
    </location>
</feature>
<accession>A0A0K8P753</accession>
<evidence type="ECO:0000313" key="4">
    <source>
        <dbReference type="EMBL" id="GAP38451.1"/>
    </source>
</evidence>
<keyword evidence="3" id="KW-1133">Transmembrane helix</keyword>
<feature type="compositionally biased region" description="Low complexity" evidence="2">
    <location>
        <begin position="285"/>
        <end position="304"/>
    </location>
</feature>